<evidence type="ECO:0000313" key="2">
    <source>
        <dbReference type="EMBL" id="PBK60338.1"/>
    </source>
</evidence>
<gene>
    <name evidence="2" type="ORF">ARMSODRAFT_898132</name>
</gene>
<protein>
    <recommendedName>
        <fullName evidence="4">DDE-1 domain-containing protein</fullName>
    </recommendedName>
</protein>
<sequence>MDESGFPPANQGRTRVVGGRGTKTQHKQEGADRENVTAVVTVCADGTTVKPMIIYKRKNFMQKWNNNNVAEA</sequence>
<dbReference type="EMBL" id="KZ293488">
    <property type="protein sequence ID" value="PBK60338.1"/>
    <property type="molecule type" value="Genomic_DNA"/>
</dbReference>
<dbReference type="AlphaFoldDB" id="A0A2H3B2V6"/>
<dbReference type="STRING" id="1076256.A0A2H3B2V6"/>
<evidence type="ECO:0000256" key="1">
    <source>
        <dbReference type="SAM" id="MobiDB-lite"/>
    </source>
</evidence>
<reference evidence="3" key="1">
    <citation type="journal article" date="2017" name="Nat. Ecol. Evol.">
        <title>Genome expansion and lineage-specific genetic innovations in the forest pathogenic fungi Armillaria.</title>
        <authorList>
            <person name="Sipos G."/>
            <person name="Prasanna A.N."/>
            <person name="Walter M.C."/>
            <person name="O'Connor E."/>
            <person name="Balint B."/>
            <person name="Krizsan K."/>
            <person name="Kiss B."/>
            <person name="Hess J."/>
            <person name="Varga T."/>
            <person name="Slot J."/>
            <person name="Riley R."/>
            <person name="Boka B."/>
            <person name="Rigling D."/>
            <person name="Barry K."/>
            <person name="Lee J."/>
            <person name="Mihaltcheva S."/>
            <person name="LaButti K."/>
            <person name="Lipzen A."/>
            <person name="Waldron R."/>
            <person name="Moloney N.M."/>
            <person name="Sperisen C."/>
            <person name="Kredics L."/>
            <person name="Vagvoelgyi C."/>
            <person name="Patrignani A."/>
            <person name="Fitzpatrick D."/>
            <person name="Nagy I."/>
            <person name="Doyle S."/>
            <person name="Anderson J.B."/>
            <person name="Grigoriev I.V."/>
            <person name="Gueldener U."/>
            <person name="Muensterkoetter M."/>
            <person name="Nagy L.G."/>
        </authorList>
    </citation>
    <scope>NUCLEOTIDE SEQUENCE [LARGE SCALE GENOMIC DNA]</scope>
    <source>
        <strain evidence="3">28-4</strain>
    </source>
</reference>
<feature type="region of interest" description="Disordered" evidence="1">
    <location>
        <begin position="1"/>
        <end position="34"/>
    </location>
</feature>
<proteinExistence type="predicted"/>
<evidence type="ECO:0008006" key="4">
    <source>
        <dbReference type="Google" id="ProtNLM"/>
    </source>
</evidence>
<organism evidence="2 3">
    <name type="scientific">Armillaria solidipes</name>
    <dbReference type="NCBI Taxonomy" id="1076256"/>
    <lineage>
        <taxon>Eukaryota</taxon>
        <taxon>Fungi</taxon>
        <taxon>Dikarya</taxon>
        <taxon>Basidiomycota</taxon>
        <taxon>Agaricomycotina</taxon>
        <taxon>Agaricomycetes</taxon>
        <taxon>Agaricomycetidae</taxon>
        <taxon>Agaricales</taxon>
        <taxon>Marasmiineae</taxon>
        <taxon>Physalacriaceae</taxon>
        <taxon>Armillaria</taxon>
    </lineage>
</organism>
<dbReference type="Proteomes" id="UP000218334">
    <property type="component" value="Unassembled WGS sequence"/>
</dbReference>
<evidence type="ECO:0000313" key="3">
    <source>
        <dbReference type="Proteomes" id="UP000218334"/>
    </source>
</evidence>
<keyword evidence="3" id="KW-1185">Reference proteome</keyword>
<accession>A0A2H3B2V6</accession>
<name>A0A2H3B2V6_9AGAR</name>